<evidence type="ECO:0000256" key="9">
    <source>
        <dbReference type="ARBA" id="ARBA00023224"/>
    </source>
</evidence>
<comment type="similarity">
    <text evidence="10">Belongs to the chemokine-like receptor (CMKLR) family.</text>
</comment>
<feature type="transmembrane region" description="Helical" evidence="12">
    <location>
        <begin position="125"/>
        <end position="145"/>
    </location>
</feature>
<keyword evidence="2" id="KW-0145">Chemotaxis</keyword>
<comment type="caution">
    <text evidence="14">The sequence shown here is derived from an EMBL/GenBank/DDBJ whole genome shotgun (WGS) entry which is preliminary data.</text>
</comment>
<dbReference type="GO" id="GO:0006954">
    <property type="term" value="P:inflammatory response"/>
    <property type="evidence" value="ECO:0007669"/>
    <property type="project" value="TreeGrafter"/>
</dbReference>
<dbReference type="PANTHER" id="PTHR24225:SF68">
    <property type="entry name" value="C3A ANAPHYLATOXIN CHEMOTACTIC RECEPTOR-LIKE-RELATED"/>
    <property type="match status" value="1"/>
</dbReference>
<feature type="domain" description="G-protein coupled receptors family 1 profile" evidence="13">
    <location>
        <begin position="344"/>
        <end position="581"/>
    </location>
</feature>
<keyword evidence="15" id="KW-1185">Reference proteome</keyword>
<dbReference type="InterPro" id="IPR000276">
    <property type="entry name" value="GPCR_Rhodpsn"/>
</dbReference>
<gene>
    <name evidence="14" type="ORF">DPX16_14828</name>
</gene>
<feature type="transmembrane region" description="Helical" evidence="12">
    <location>
        <begin position="443"/>
        <end position="466"/>
    </location>
</feature>
<feature type="transmembrane region" description="Helical" evidence="12">
    <location>
        <begin position="165"/>
        <end position="192"/>
    </location>
</feature>
<evidence type="ECO:0000256" key="3">
    <source>
        <dbReference type="ARBA" id="ARBA00022692"/>
    </source>
</evidence>
<evidence type="ECO:0000256" key="5">
    <source>
        <dbReference type="ARBA" id="ARBA00023040"/>
    </source>
</evidence>
<comment type="subcellular location">
    <subcellularLocation>
        <location evidence="1">Membrane</location>
        <topology evidence="1">Multi-pass membrane protein</topology>
    </subcellularLocation>
</comment>
<feature type="region of interest" description="Disordered" evidence="11">
    <location>
        <begin position="614"/>
        <end position="646"/>
    </location>
</feature>
<keyword evidence="5" id="KW-0297">G-protein coupled receptor</keyword>
<feature type="transmembrane region" description="Helical" evidence="12">
    <location>
        <begin position="86"/>
        <end position="104"/>
    </location>
</feature>
<dbReference type="GO" id="GO:0007200">
    <property type="term" value="P:phospholipase C-activating G protein-coupled receptor signaling pathway"/>
    <property type="evidence" value="ECO:0007669"/>
    <property type="project" value="TreeGrafter"/>
</dbReference>
<dbReference type="InterPro" id="IPR000826">
    <property type="entry name" value="Formyl_rcpt-rel"/>
</dbReference>
<name>A0A3N0YVF3_ANAGA</name>
<dbReference type="FunFam" id="1.20.1070.10:FF:000034">
    <property type="entry name" value="G-protein coupled receptor 1"/>
    <property type="match status" value="2"/>
</dbReference>
<evidence type="ECO:0000256" key="8">
    <source>
        <dbReference type="ARBA" id="ARBA00023170"/>
    </source>
</evidence>
<evidence type="ECO:0000313" key="14">
    <source>
        <dbReference type="EMBL" id="ROL50174.1"/>
    </source>
</evidence>
<evidence type="ECO:0000256" key="10">
    <source>
        <dbReference type="ARBA" id="ARBA00025736"/>
    </source>
</evidence>
<dbReference type="GO" id="GO:0004930">
    <property type="term" value="F:G protein-coupled receptor activity"/>
    <property type="evidence" value="ECO:0007669"/>
    <property type="project" value="UniProtKB-KW"/>
</dbReference>
<feature type="compositionally biased region" description="Polar residues" evidence="11">
    <location>
        <begin position="614"/>
        <end position="639"/>
    </location>
</feature>
<dbReference type="Proteomes" id="UP000281406">
    <property type="component" value="Unassembled WGS sequence"/>
</dbReference>
<dbReference type="PRINTS" id="PR00526">
    <property type="entry name" value="FMETLEUPHER"/>
</dbReference>
<dbReference type="AlphaFoldDB" id="A0A3N0YVF3"/>
<dbReference type="OrthoDB" id="6088892at2759"/>
<dbReference type="GO" id="GO:0005886">
    <property type="term" value="C:plasma membrane"/>
    <property type="evidence" value="ECO:0007669"/>
    <property type="project" value="TreeGrafter"/>
</dbReference>
<keyword evidence="9" id="KW-0807">Transducer</keyword>
<proteinExistence type="inferred from homology"/>
<dbReference type="PANTHER" id="PTHR24225">
    <property type="entry name" value="CHEMOTACTIC RECEPTOR"/>
    <property type="match status" value="1"/>
</dbReference>
<dbReference type="EMBL" id="RJVU01021895">
    <property type="protein sequence ID" value="ROL50174.1"/>
    <property type="molecule type" value="Genomic_DNA"/>
</dbReference>
<dbReference type="InterPro" id="IPR017452">
    <property type="entry name" value="GPCR_Rhodpsn_7TM"/>
</dbReference>
<dbReference type="GO" id="GO:0007204">
    <property type="term" value="P:positive regulation of cytosolic calcium ion concentration"/>
    <property type="evidence" value="ECO:0007669"/>
    <property type="project" value="TreeGrafter"/>
</dbReference>
<feature type="transmembrane region" description="Helical" evidence="12">
    <location>
        <begin position="523"/>
        <end position="542"/>
    </location>
</feature>
<reference evidence="14 15" key="1">
    <citation type="submission" date="2018-10" db="EMBL/GenBank/DDBJ databases">
        <title>Genome assembly for a Yunnan-Guizhou Plateau 3E fish, Anabarilius grahami (Regan), and its evolutionary and genetic applications.</title>
        <authorList>
            <person name="Jiang W."/>
        </authorList>
    </citation>
    <scope>NUCLEOTIDE SEQUENCE [LARGE SCALE GENOMIC DNA]</scope>
    <source>
        <strain evidence="14">AG-KIZ</strain>
        <tissue evidence="14">Muscle</tissue>
    </source>
</reference>
<keyword evidence="3 12" id="KW-0812">Transmembrane</keyword>
<dbReference type="PROSITE" id="PS50262">
    <property type="entry name" value="G_PROTEIN_RECEP_F1_2"/>
    <property type="match status" value="2"/>
</dbReference>
<feature type="transmembrane region" description="Helical" evidence="12">
    <location>
        <begin position="331"/>
        <end position="351"/>
    </location>
</feature>
<keyword evidence="4 12" id="KW-1133">Transmembrane helix</keyword>
<dbReference type="GO" id="GO:0004875">
    <property type="term" value="F:complement receptor activity"/>
    <property type="evidence" value="ECO:0007669"/>
    <property type="project" value="TreeGrafter"/>
</dbReference>
<evidence type="ECO:0000256" key="11">
    <source>
        <dbReference type="SAM" id="MobiDB-lite"/>
    </source>
</evidence>
<feature type="transmembrane region" description="Helical" evidence="12">
    <location>
        <begin position="486"/>
        <end position="511"/>
    </location>
</feature>
<keyword evidence="7" id="KW-1015">Disulfide bond</keyword>
<feature type="transmembrane region" description="Helical" evidence="12">
    <location>
        <begin position="404"/>
        <end position="422"/>
    </location>
</feature>
<evidence type="ECO:0000313" key="15">
    <source>
        <dbReference type="Proteomes" id="UP000281406"/>
    </source>
</evidence>
<keyword evidence="6 12" id="KW-0472">Membrane</keyword>
<dbReference type="GO" id="GO:0006935">
    <property type="term" value="P:chemotaxis"/>
    <property type="evidence" value="ECO:0007669"/>
    <property type="project" value="UniProtKB-KW"/>
</dbReference>
<feature type="domain" description="G-protein coupled receptors family 1 profile" evidence="13">
    <location>
        <begin position="26"/>
        <end position="265"/>
    </location>
</feature>
<dbReference type="Gene3D" id="1.20.1070.10">
    <property type="entry name" value="Rhodopsin 7-helix transmembrane proteins"/>
    <property type="match status" value="2"/>
</dbReference>
<organism evidence="14 15">
    <name type="scientific">Anabarilius grahami</name>
    <name type="common">Kanglang fish</name>
    <name type="synonym">Barilius grahami</name>
    <dbReference type="NCBI Taxonomy" id="495550"/>
    <lineage>
        <taxon>Eukaryota</taxon>
        <taxon>Metazoa</taxon>
        <taxon>Chordata</taxon>
        <taxon>Craniata</taxon>
        <taxon>Vertebrata</taxon>
        <taxon>Euteleostomi</taxon>
        <taxon>Actinopterygii</taxon>
        <taxon>Neopterygii</taxon>
        <taxon>Teleostei</taxon>
        <taxon>Ostariophysi</taxon>
        <taxon>Cypriniformes</taxon>
        <taxon>Xenocyprididae</taxon>
        <taxon>Xenocypridinae</taxon>
        <taxon>Xenocypridinae incertae sedis</taxon>
        <taxon>Anabarilius</taxon>
    </lineage>
</organism>
<evidence type="ECO:0000256" key="1">
    <source>
        <dbReference type="ARBA" id="ARBA00004141"/>
    </source>
</evidence>
<feature type="transmembrane region" description="Helical" evidence="12">
    <location>
        <begin position="204"/>
        <end position="221"/>
    </location>
</feature>
<keyword evidence="8 14" id="KW-0675">Receptor</keyword>
<accession>A0A3N0YVF3</accession>
<dbReference type="SUPFAM" id="SSF81321">
    <property type="entry name" value="Family A G protein-coupled receptor-like"/>
    <property type="match status" value="2"/>
</dbReference>
<protein>
    <submittedName>
        <fullName evidence="14">C3a anaphylatoxin chemotactic receptor</fullName>
    </submittedName>
</protein>
<evidence type="ECO:0000256" key="6">
    <source>
        <dbReference type="ARBA" id="ARBA00023136"/>
    </source>
</evidence>
<dbReference type="PRINTS" id="PR00237">
    <property type="entry name" value="GPCRRHODOPSN"/>
</dbReference>
<feature type="transmembrane region" description="Helical" evidence="12">
    <location>
        <begin position="13"/>
        <end position="33"/>
    </location>
</feature>
<feature type="transmembrane region" description="Helical" evidence="12">
    <location>
        <begin position="45"/>
        <end position="66"/>
    </location>
</feature>
<feature type="transmembrane region" description="Helical" evidence="12">
    <location>
        <begin position="363"/>
        <end position="384"/>
    </location>
</feature>
<evidence type="ECO:0000256" key="12">
    <source>
        <dbReference type="SAM" id="Phobius"/>
    </source>
</evidence>
<evidence type="ECO:0000256" key="4">
    <source>
        <dbReference type="ARBA" id="ARBA00022989"/>
    </source>
</evidence>
<evidence type="ECO:0000259" key="13">
    <source>
        <dbReference type="PROSITE" id="PS50262"/>
    </source>
</evidence>
<feature type="transmembrane region" description="Helical" evidence="12">
    <location>
        <begin position="562"/>
        <end position="583"/>
    </location>
</feature>
<sequence>MPGPLSSIEIFNIFIYFVTFALGIVGNGLVIFVTGYKMKTTVNSIWFLNLAIADFIFILVIIFYIITGFNKMAWHFGDFMCKFVSFVAVLNMFASIFLLTAISLDRCMSTWVIVWAQNKRTLVKARIICALVWVLSILCSIPFVINRLVKHNRCVYNTLSIFKSLVIYRFMVGFLIPFLIIASSYIAIGVRAKRLKRGKKLKPFRVIIAVIMAFFICWFPFHVQQLCTVIAFKNNWSEFLNVIVDIGPFVNCLVHLNSCLNPILYVFMCEEFKKKLKQSLLLVLEMAFAEEHLPSRSSRASTCSGLSESQENATNVTTLPGPLSSIEIFNIFIYFVTFAVGIVGNGLVIFVTGYKMKTTVNSIWFLNLAIADFIFILVIIFYIITAFNRMVWHFGDFMCKFVSFVAVLNMFASIFLLTAISLDRCMSTWVIVWAQNKRTLVKARIICALVWVLSILCSIPFVIYRLVMDKKCIYNSSQVTFKSLVIYRFMVGFLIPFLIIASSYIAIGVRAKRLKRGKKLKPFRVIIAVIMAFFICWFPFHVQQLCTLFANDNNWSDFINVIGPFLNCLVHLNSCLNPILYVFMCEEFKKKLKQSLLLVLETAFAEEHLAFRSSRPSTCSGHSESQGLKANDTTISSANEDNKTSF</sequence>
<dbReference type="Pfam" id="PF00001">
    <property type="entry name" value="7tm_1"/>
    <property type="match status" value="2"/>
</dbReference>
<evidence type="ECO:0000256" key="2">
    <source>
        <dbReference type="ARBA" id="ARBA00022500"/>
    </source>
</evidence>
<evidence type="ECO:0000256" key="7">
    <source>
        <dbReference type="ARBA" id="ARBA00023157"/>
    </source>
</evidence>